<dbReference type="CDD" id="cd00009">
    <property type="entry name" value="AAA"/>
    <property type="match status" value="1"/>
</dbReference>
<feature type="domain" description="AAA+ ATPase" evidence="1">
    <location>
        <begin position="230"/>
        <end position="407"/>
    </location>
</feature>
<dbReference type="GO" id="GO:0005524">
    <property type="term" value="F:ATP binding"/>
    <property type="evidence" value="ECO:0007669"/>
    <property type="project" value="InterPro"/>
</dbReference>
<name>A0A5C4LIJ2_9HYPH</name>
<dbReference type="SUPFAM" id="SSF52540">
    <property type="entry name" value="P-loop containing nucleoside triphosphate hydrolases"/>
    <property type="match status" value="1"/>
</dbReference>
<dbReference type="InterPro" id="IPR027417">
    <property type="entry name" value="P-loop_NTPase"/>
</dbReference>
<keyword evidence="3" id="KW-1185">Reference proteome</keyword>
<dbReference type="InterPro" id="IPR003593">
    <property type="entry name" value="AAA+_ATPase"/>
</dbReference>
<dbReference type="OrthoDB" id="8431612at2"/>
<gene>
    <name evidence="2" type="ORF">FF100_13725</name>
</gene>
<dbReference type="EMBL" id="VDDA01000005">
    <property type="protein sequence ID" value="TNC12724.1"/>
    <property type="molecule type" value="Genomic_DNA"/>
</dbReference>
<dbReference type="InterPro" id="IPR038461">
    <property type="entry name" value="Schlafen_AlbA_2_dom_sf"/>
</dbReference>
<sequence>MRDELKRIAEAIEGRQLPGSFAELFEGNWDEAERRFTSQETYVLDYKEEVPDRFSDGYGAGIVRLALAFHNSYGGLVVFGVKDRALTIVGARRPLDVEALNRVLSDFTGIGIECVMRRYTVAQPDGVALDIVALLVPRRGLARPARLSRPLGPYPAGMTWVRDRHEVLEAGSRHLHVLYSDRRLLPSEDDDGEATFPIHRSFPPSPATVRDFIGRRKLTEALFDWLLFDDQPRMYLHGPGGSGKSTLAFEIARLLADNGHAMTLPGGERLDYVVYLSGKETEFNSATGRQQDFALRQFGSARELMVQLLHHAGFAAQDEVAGADERTLETRLSELFDSYNGLVVIDDIDALSRRKVDTAEEALFLRAVRARRWTRILYTLRYPPANAIRSSLPVPGLDSDTEVPEFLEACCRQFEVPEPAADQVPAIIRATDCLPLLIETVIGLRRFTGNYPEAIRIFSDRGGDEARRYLYQREYDQLDPAGRSKPVLAALLLLGEPVTFATIAGLLSHLTKPQVADALSETGSVFLSTFQDEDGETLYQLVPPSVPFVRLVSERQPYFNRLINTVEHFRATGVRTTPREATLIVTMERALRDRAFGQVAEIHASMSAHDPALGNPKIRALLAQAYGELGPAHRTSAREWFRAAEAMGYRDPFMMRRWYHLEIVAGDDPSEAERLCRAVLADEKFAARHRSEFLSKLGRSLVQQANGLGAVNQDRANVLVRQACVAYLEALWVGRNLCGFDLRETLHWLERTLERMLRLSAEDAEQFFNLLEEVAAAGHDPHPDGTDVLVEYLLKVPLRSDRAWFTKLIGLCTRTAGRVARVARPADDHPGLMRLITTLEDLRANLEARRPPRERPLAAASRGS</sequence>
<protein>
    <submittedName>
        <fullName evidence="2">AAA family ATPase</fullName>
    </submittedName>
</protein>
<dbReference type="RefSeq" id="WP_139036263.1">
    <property type="nucleotide sequence ID" value="NZ_VDDA01000005.1"/>
</dbReference>
<evidence type="ECO:0000313" key="3">
    <source>
        <dbReference type="Proteomes" id="UP000305267"/>
    </source>
</evidence>
<dbReference type="Pfam" id="PF00004">
    <property type="entry name" value="AAA"/>
    <property type="match status" value="1"/>
</dbReference>
<evidence type="ECO:0000259" key="1">
    <source>
        <dbReference type="SMART" id="SM00382"/>
    </source>
</evidence>
<dbReference type="Proteomes" id="UP000305267">
    <property type="component" value="Unassembled WGS sequence"/>
</dbReference>
<evidence type="ECO:0000313" key="2">
    <source>
        <dbReference type="EMBL" id="TNC12724.1"/>
    </source>
</evidence>
<dbReference type="GO" id="GO:0016887">
    <property type="term" value="F:ATP hydrolysis activity"/>
    <property type="evidence" value="ECO:0007669"/>
    <property type="project" value="InterPro"/>
</dbReference>
<dbReference type="Gene3D" id="3.40.50.300">
    <property type="entry name" value="P-loop containing nucleotide triphosphate hydrolases"/>
    <property type="match status" value="1"/>
</dbReference>
<dbReference type="SMART" id="SM00382">
    <property type="entry name" value="AAA"/>
    <property type="match status" value="1"/>
</dbReference>
<dbReference type="Gene3D" id="3.30.950.30">
    <property type="entry name" value="Schlafen, AAA domain"/>
    <property type="match status" value="1"/>
</dbReference>
<accession>A0A5C4LIJ2</accession>
<dbReference type="AlphaFoldDB" id="A0A5C4LIJ2"/>
<proteinExistence type="predicted"/>
<comment type="caution">
    <text evidence="2">The sequence shown here is derived from an EMBL/GenBank/DDBJ whole genome shotgun (WGS) entry which is preliminary data.</text>
</comment>
<organism evidence="2 3">
    <name type="scientific">Methylobacterium terricola</name>
    <dbReference type="NCBI Taxonomy" id="2583531"/>
    <lineage>
        <taxon>Bacteria</taxon>
        <taxon>Pseudomonadati</taxon>
        <taxon>Pseudomonadota</taxon>
        <taxon>Alphaproteobacteria</taxon>
        <taxon>Hyphomicrobiales</taxon>
        <taxon>Methylobacteriaceae</taxon>
        <taxon>Methylobacterium</taxon>
    </lineage>
</organism>
<dbReference type="InterPro" id="IPR003959">
    <property type="entry name" value="ATPase_AAA_core"/>
</dbReference>
<reference evidence="2 3" key="1">
    <citation type="submission" date="2019-06" db="EMBL/GenBank/DDBJ databases">
        <title>Genome of Methylobacterium sp. 17Sr1-39.</title>
        <authorList>
            <person name="Seo T."/>
        </authorList>
    </citation>
    <scope>NUCLEOTIDE SEQUENCE [LARGE SCALE GENOMIC DNA]</scope>
    <source>
        <strain evidence="2 3">17Sr1-39</strain>
    </source>
</reference>